<accession>A0ABS3UXX0</accession>
<dbReference type="Proteomes" id="UP000679690">
    <property type="component" value="Unassembled WGS sequence"/>
</dbReference>
<comment type="caution">
    <text evidence="1">The sequence shown here is derived from an EMBL/GenBank/DDBJ whole genome shotgun (WGS) entry which is preliminary data.</text>
</comment>
<proteinExistence type="predicted"/>
<gene>
    <name evidence="1" type="ORF">J5X75_38670</name>
</gene>
<dbReference type="RefSeq" id="WP_208472688.1">
    <property type="nucleotide sequence ID" value="NZ_JAGFNS010000039.1"/>
</dbReference>
<organism evidence="1 2">
    <name type="scientific">Actinoplanes flavus</name>
    <dbReference type="NCBI Taxonomy" id="2820290"/>
    <lineage>
        <taxon>Bacteria</taxon>
        <taxon>Bacillati</taxon>
        <taxon>Actinomycetota</taxon>
        <taxon>Actinomycetes</taxon>
        <taxon>Micromonosporales</taxon>
        <taxon>Micromonosporaceae</taxon>
        <taxon>Actinoplanes</taxon>
    </lineage>
</organism>
<reference evidence="1 2" key="1">
    <citation type="submission" date="2021-03" db="EMBL/GenBank/DDBJ databases">
        <title>Actinoplanes flavus sp. nov., a novel actinomycete isolated from Coconut Palm rhizosphere soil.</title>
        <authorList>
            <person name="Luo X."/>
        </authorList>
    </citation>
    <scope>NUCLEOTIDE SEQUENCE [LARGE SCALE GENOMIC DNA]</scope>
    <source>
        <strain evidence="1 2">NEAU-H7</strain>
    </source>
</reference>
<evidence type="ECO:0000313" key="1">
    <source>
        <dbReference type="EMBL" id="MBO3743438.1"/>
    </source>
</evidence>
<keyword evidence="2" id="KW-1185">Reference proteome</keyword>
<name>A0ABS3UXX0_9ACTN</name>
<evidence type="ECO:0000313" key="2">
    <source>
        <dbReference type="Proteomes" id="UP000679690"/>
    </source>
</evidence>
<protein>
    <submittedName>
        <fullName evidence="1">Uncharacterized protein</fullName>
    </submittedName>
</protein>
<sequence length="91" mass="10382">MSTRRFRRRWVAVGLLAVYTVACFLPGIAPFARYPLYVVKCGGRPIIATTFASAYSYWVPGDPGYTVHFFVDDYFCTEKEARAAGYRRRAL</sequence>
<dbReference type="EMBL" id="JAGFNS010000039">
    <property type="protein sequence ID" value="MBO3743438.1"/>
    <property type="molecule type" value="Genomic_DNA"/>
</dbReference>